<dbReference type="GO" id="GO:0042301">
    <property type="term" value="F:phosphate ion binding"/>
    <property type="evidence" value="ECO:0007669"/>
    <property type="project" value="UniProtKB-UniRule"/>
</dbReference>
<dbReference type="CDD" id="cd13653">
    <property type="entry name" value="PBP2_phosphate_like_1"/>
    <property type="match status" value="1"/>
</dbReference>
<dbReference type="GO" id="GO:0005886">
    <property type="term" value="C:plasma membrane"/>
    <property type="evidence" value="ECO:0007669"/>
    <property type="project" value="UniProtKB-SubCell"/>
</dbReference>
<protein>
    <recommendedName>
        <fullName evidence="10">Phosphate-binding protein</fullName>
    </recommendedName>
</protein>
<evidence type="ECO:0000259" key="11">
    <source>
        <dbReference type="Pfam" id="PF12849"/>
    </source>
</evidence>
<dbReference type="OrthoDB" id="9790048at2"/>
<dbReference type="GO" id="GO:0006817">
    <property type="term" value="P:phosphate ion transport"/>
    <property type="evidence" value="ECO:0007669"/>
    <property type="project" value="UniProtKB-UniRule"/>
</dbReference>
<feature type="chain" id="PRO_5027155455" description="Phosphate-binding protein" evidence="10">
    <location>
        <begin position="25"/>
        <end position="299"/>
    </location>
</feature>
<evidence type="ECO:0000313" key="12">
    <source>
        <dbReference type="EMBL" id="KAB2954507.1"/>
    </source>
</evidence>
<keyword evidence="6 10" id="KW-0592">Phosphate transport</keyword>
<comment type="similarity">
    <text evidence="3 10">Belongs to the PstS family.</text>
</comment>
<dbReference type="InterPro" id="IPR011862">
    <property type="entry name" value="Phos-bd"/>
</dbReference>
<evidence type="ECO:0000256" key="7">
    <source>
        <dbReference type="ARBA" id="ARBA00022729"/>
    </source>
</evidence>
<organism evidence="12 13">
    <name type="scientific">Heliorestis acidaminivorans</name>
    <dbReference type="NCBI Taxonomy" id="553427"/>
    <lineage>
        <taxon>Bacteria</taxon>
        <taxon>Bacillati</taxon>
        <taxon>Bacillota</taxon>
        <taxon>Clostridia</taxon>
        <taxon>Eubacteriales</taxon>
        <taxon>Heliobacteriaceae</taxon>
        <taxon>Heliorestis</taxon>
    </lineage>
</organism>
<dbReference type="PANTHER" id="PTHR30570">
    <property type="entry name" value="PERIPLASMIC PHOSPHATE BINDING COMPONENT OF PHOSPHATE ABC TRANSPORTER"/>
    <property type="match status" value="1"/>
</dbReference>
<keyword evidence="8 10" id="KW-0564">Palmitate</keyword>
<dbReference type="Gene3D" id="3.40.190.10">
    <property type="entry name" value="Periplasmic binding protein-like II"/>
    <property type="match status" value="2"/>
</dbReference>
<dbReference type="InterPro" id="IPR050811">
    <property type="entry name" value="Phosphate_ABC_transporter"/>
</dbReference>
<feature type="domain" description="PBP" evidence="11">
    <location>
        <begin position="41"/>
        <end position="285"/>
    </location>
</feature>
<evidence type="ECO:0000256" key="2">
    <source>
        <dbReference type="ARBA" id="ARBA00004193"/>
    </source>
</evidence>
<comment type="function">
    <text evidence="1">Part of the ABC transporter complex PstSACB involved in phosphate import.</text>
</comment>
<gene>
    <name evidence="12" type="ORF">F9B85_02180</name>
</gene>
<dbReference type="Proteomes" id="UP000468766">
    <property type="component" value="Unassembled WGS sequence"/>
</dbReference>
<dbReference type="PROSITE" id="PS51257">
    <property type="entry name" value="PROKAR_LIPOPROTEIN"/>
    <property type="match status" value="1"/>
</dbReference>
<dbReference type="EMBL" id="WBXO01000001">
    <property type="protein sequence ID" value="KAB2954507.1"/>
    <property type="molecule type" value="Genomic_DNA"/>
</dbReference>
<reference evidence="12 13" key="1">
    <citation type="submission" date="2019-10" db="EMBL/GenBank/DDBJ databases">
        <title>Whole-genome sequence of the extremophile Heliorestis acidaminivorans DSM 24790.</title>
        <authorList>
            <person name="Kyndt J.A."/>
            <person name="Meyer T.E."/>
        </authorList>
    </citation>
    <scope>NUCLEOTIDE SEQUENCE [LARGE SCALE GENOMIC DNA]</scope>
    <source>
        <strain evidence="12 13">DSM 24790</strain>
    </source>
</reference>
<keyword evidence="10" id="KW-1003">Cell membrane</keyword>
<dbReference type="AlphaFoldDB" id="A0A6I0F6P8"/>
<evidence type="ECO:0000256" key="10">
    <source>
        <dbReference type="RuleBase" id="RU367119"/>
    </source>
</evidence>
<keyword evidence="9 10" id="KW-0449">Lipoprotein</keyword>
<evidence type="ECO:0000256" key="3">
    <source>
        <dbReference type="ARBA" id="ARBA00008725"/>
    </source>
</evidence>
<dbReference type="PANTHER" id="PTHR30570:SF1">
    <property type="entry name" value="PHOSPHATE-BINDING PROTEIN PSTS"/>
    <property type="match status" value="1"/>
</dbReference>
<evidence type="ECO:0000256" key="9">
    <source>
        <dbReference type="ARBA" id="ARBA00023288"/>
    </source>
</evidence>
<evidence type="ECO:0000256" key="6">
    <source>
        <dbReference type="ARBA" id="ARBA00022592"/>
    </source>
</evidence>
<keyword evidence="10" id="KW-0472">Membrane</keyword>
<evidence type="ECO:0000256" key="4">
    <source>
        <dbReference type="ARBA" id="ARBA00011529"/>
    </source>
</evidence>
<comment type="caution">
    <text evidence="12">The sequence shown here is derived from an EMBL/GenBank/DDBJ whole genome shotgun (WGS) entry which is preliminary data.</text>
</comment>
<evidence type="ECO:0000256" key="8">
    <source>
        <dbReference type="ARBA" id="ARBA00023139"/>
    </source>
</evidence>
<keyword evidence="7 10" id="KW-0732">Signal</keyword>
<comment type="subcellular location">
    <subcellularLocation>
        <location evidence="2 10">Cell membrane</location>
        <topology evidence="2 10">Lipid-anchor</topology>
    </subcellularLocation>
</comment>
<evidence type="ECO:0000256" key="5">
    <source>
        <dbReference type="ARBA" id="ARBA00022448"/>
    </source>
</evidence>
<evidence type="ECO:0000256" key="1">
    <source>
        <dbReference type="ARBA" id="ARBA00002841"/>
    </source>
</evidence>
<proteinExistence type="inferred from homology"/>
<name>A0A6I0F6P8_9FIRM</name>
<comment type="function">
    <text evidence="10">Involved in the system for phosphate transport across the cytoplasmic membrane.</text>
</comment>
<feature type="signal peptide" evidence="10">
    <location>
        <begin position="1"/>
        <end position="24"/>
    </location>
</feature>
<dbReference type="RefSeq" id="WP_151618018.1">
    <property type="nucleotide sequence ID" value="NZ_WBXO01000001.1"/>
</dbReference>
<keyword evidence="13" id="KW-1185">Reference proteome</keyword>
<dbReference type="NCBIfam" id="TIGR02136">
    <property type="entry name" value="ptsS_2"/>
    <property type="match status" value="1"/>
</dbReference>
<sequence>MSYVKKFSKVIGLTVITAMVGAVAVGCSGDQSQSNSGGDSTSGLSGTIQVRGSDTLVNLSQAFAEDFMDKYPNVSIAVTGGGSGTGISALINGTADLANSSRDIKDNEINDIKEKTGKDVVEYDIALDGIGFIVHKDNPVKELTMEQLKGIYTGKVTNWSELGGPDQTIVPLARETSSGTHVFVKEFVLDNEEYRPDALLQTSSATIAKEIETNTGAIGYVGMGYLTDKVQTIAVKKDDNSPAVLPSDNAVKDGSYPVSRPLHVYSAGEPEGVAKAFVEFMLSPEGQKIVGEMEFVPVK</sequence>
<comment type="subunit">
    <text evidence="4 10">The complex is composed of two ATP-binding proteins (PstB), two transmembrane proteins (PstC and PstA) and a solute-binding protein (PstS).</text>
</comment>
<accession>A0A6I0F6P8</accession>
<dbReference type="Pfam" id="PF12849">
    <property type="entry name" value="PBP_like_2"/>
    <property type="match status" value="1"/>
</dbReference>
<keyword evidence="5 10" id="KW-0813">Transport</keyword>
<dbReference type="InterPro" id="IPR024370">
    <property type="entry name" value="PBP_domain"/>
</dbReference>
<evidence type="ECO:0000313" key="13">
    <source>
        <dbReference type="Proteomes" id="UP000468766"/>
    </source>
</evidence>
<dbReference type="SUPFAM" id="SSF53850">
    <property type="entry name" value="Periplasmic binding protein-like II"/>
    <property type="match status" value="1"/>
</dbReference>